<name>A0ABT3C9I5_9MYCO</name>
<protein>
    <submittedName>
        <fullName evidence="1">Uncharacterized protein</fullName>
    </submittedName>
</protein>
<dbReference type="RefSeq" id="WP_264066934.1">
    <property type="nucleotide sequence ID" value="NZ_JACKTY010000020.1"/>
</dbReference>
<dbReference type="Proteomes" id="UP001526201">
    <property type="component" value="Unassembled WGS sequence"/>
</dbReference>
<evidence type="ECO:0000313" key="1">
    <source>
        <dbReference type="EMBL" id="MCV7226098.1"/>
    </source>
</evidence>
<keyword evidence="2" id="KW-1185">Reference proteome</keyword>
<organism evidence="1 2">
    <name type="scientific">Mycolicibacterium komossense</name>
    <dbReference type="NCBI Taxonomy" id="1779"/>
    <lineage>
        <taxon>Bacteria</taxon>
        <taxon>Bacillati</taxon>
        <taxon>Actinomycetota</taxon>
        <taxon>Actinomycetes</taxon>
        <taxon>Mycobacteriales</taxon>
        <taxon>Mycobacteriaceae</taxon>
        <taxon>Mycolicibacterium</taxon>
    </lineage>
</organism>
<comment type="caution">
    <text evidence="1">The sequence shown here is derived from an EMBL/GenBank/DDBJ whole genome shotgun (WGS) entry which is preliminary data.</text>
</comment>
<gene>
    <name evidence="1" type="ORF">H7J73_08640</name>
</gene>
<accession>A0ABT3C9I5</accession>
<dbReference type="InterPro" id="IPR055856">
    <property type="entry name" value="DUF7433"/>
</dbReference>
<proteinExistence type="predicted"/>
<reference evidence="1 2" key="1">
    <citation type="journal article" date="2022" name="BMC Genomics">
        <title>Comparative genome analysis of mycobacteria focusing on tRNA and non-coding RNA.</title>
        <authorList>
            <person name="Behra P.R.K."/>
            <person name="Pettersson B.M.F."/>
            <person name="Ramesh M."/>
            <person name="Das S."/>
            <person name="Dasgupta S."/>
            <person name="Kirsebom L.A."/>
        </authorList>
    </citation>
    <scope>NUCLEOTIDE SEQUENCE [LARGE SCALE GENOMIC DNA]</scope>
    <source>
        <strain evidence="1 2">DSM 44078</strain>
    </source>
</reference>
<dbReference type="Pfam" id="PF24212">
    <property type="entry name" value="DUF7433"/>
    <property type="match status" value="1"/>
</dbReference>
<dbReference type="EMBL" id="JACKTY010000020">
    <property type="protein sequence ID" value="MCV7226098.1"/>
    <property type="molecule type" value="Genomic_DNA"/>
</dbReference>
<sequence>MNPGSMDNERVRVVNVNQETVLALLFFPSGHVDIKSQVPRDQAVAMLRATADVMEADQ</sequence>
<evidence type="ECO:0000313" key="2">
    <source>
        <dbReference type="Proteomes" id="UP001526201"/>
    </source>
</evidence>